<dbReference type="PROSITE" id="PS51296">
    <property type="entry name" value="RIESKE"/>
    <property type="match status" value="1"/>
</dbReference>
<keyword evidence="2" id="KW-0001">2Fe-2S</keyword>
<organism evidence="9 10">
    <name type="scientific">Novosphingobium fluoreni</name>
    <dbReference type="NCBI Taxonomy" id="1391222"/>
    <lineage>
        <taxon>Bacteria</taxon>
        <taxon>Pseudomonadati</taxon>
        <taxon>Pseudomonadota</taxon>
        <taxon>Alphaproteobacteria</taxon>
        <taxon>Sphingomonadales</taxon>
        <taxon>Sphingomonadaceae</taxon>
        <taxon>Novosphingobium</taxon>
    </lineage>
</organism>
<dbReference type="GO" id="GO:0051213">
    <property type="term" value="F:dioxygenase activity"/>
    <property type="evidence" value="ECO:0007669"/>
    <property type="project" value="UniProtKB-KW"/>
</dbReference>
<dbReference type="GO" id="GO:0051537">
    <property type="term" value="F:2 iron, 2 sulfur cluster binding"/>
    <property type="evidence" value="ECO:0007669"/>
    <property type="project" value="UniProtKB-KW"/>
</dbReference>
<evidence type="ECO:0000256" key="7">
    <source>
        <dbReference type="ARBA" id="ARBA00023027"/>
    </source>
</evidence>
<evidence type="ECO:0000259" key="8">
    <source>
        <dbReference type="PROSITE" id="PS51296"/>
    </source>
</evidence>
<dbReference type="GO" id="GO:0005506">
    <property type="term" value="F:iron ion binding"/>
    <property type="evidence" value="ECO:0007669"/>
    <property type="project" value="InterPro"/>
</dbReference>
<accession>A0A7W6C0M9</accession>
<dbReference type="PRINTS" id="PR00090">
    <property type="entry name" value="RNGDIOXGNASE"/>
</dbReference>
<proteinExistence type="predicted"/>
<keyword evidence="7" id="KW-0520">NAD</keyword>
<dbReference type="RefSeq" id="WP_183616962.1">
    <property type="nucleotide sequence ID" value="NZ_JACIDY010000004.1"/>
</dbReference>
<keyword evidence="4" id="KW-0560">Oxidoreductase</keyword>
<dbReference type="PROSITE" id="PS00570">
    <property type="entry name" value="RING_HYDROXYL_ALPHA"/>
    <property type="match status" value="1"/>
</dbReference>
<sequence length="476" mass="54299">MSELSTKGLRGEVPFAVTQADRIPAKRYYDQEFYDLECKHLWPRVWQMAARLEEIPEVGDYAVYRNLDQSVIVMRTSATEVKAYQNHCRHRGVELVQKRGKARGGFICPFHGWRWDKDGNNTFAYEETAFSAENMCKADLDLVPVRLETWMGCAFINFDNDAPPLRDTLGEFGRKMDGFKAEQLRAEWWLAAKLPVNWKLAMEAFMEGYHVATTHPQLLPYGVTNKPGDARYLKLPDDTVTVTFWMTVGSTMPEEVDSRQFIDAYAEVMQTLSEGMAGMTSPEEVEVVRSLRDTPLPKHPAEAAAAFRVILNDAITKYYKDNGMDCGDFNALDKQQLATNVNFLFPHFFMLPVHGAASSYRIRPTGPEECIFELWSLKRYPEGQEPPVPEMPEPKPHDDPSWPPIPRQDYANLPRQQRGLHSAGFEFMRLSNQMEGLISNFHRLEDGFLGGADQESLVKGMQTVSGAIDMPVKYWD</sequence>
<dbReference type="PANTHER" id="PTHR43756">
    <property type="entry name" value="CHOLINE MONOOXYGENASE, CHLOROPLASTIC"/>
    <property type="match status" value="1"/>
</dbReference>
<dbReference type="PANTHER" id="PTHR43756:SF5">
    <property type="entry name" value="CHOLINE MONOOXYGENASE, CHLOROPLASTIC"/>
    <property type="match status" value="1"/>
</dbReference>
<evidence type="ECO:0000256" key="3">
    <source>
        <dbReference type="ARBA" id="ARBA00022723"/>
    </source>
</evidence>
<feature type="domain" description="Rieske" evidence="8">
    <location>
        <begin position="46"/>
        <end position="156"/>
    </location>
</feature>
<dbReference type="InterPro" id="IPR001663">
    <property type="entry name" value="Rng_hydr_dOase-A"/>
</dbReference>
<dbReference type="EMBL" id="JACIDY010000004">
    <property type="protein sequence ID" value="MBB3940327.1"/>
    <property type="molecule type" value="Genomic_DNA"/>
</dbReference>
<evidence type="ECO:0000313" key="10">
    <source>
        <dbReference type="Proteomes" id="UP000561459"/>
    </source>
</evidence>
<dbReference type="InterPro" id="IPR015881">
    <property type="entry name" value="ARHD_Rieske_2Fe_2S"/>
</dbReference>
<dbReference type="InterPro" id="IPR036922">
    <property type="entry name" value="Rieske_2Fe-2S_sf"/>
</dbReference>
<protein>
    <submittedName>
        <fullName evidence="9">Phenylpropionate dioxygenase-like ring-hydroxylating dioxygenase large terminal subunit</fullName>
    </submittedName>
</protein>
<evidence type="ECO:0000256" key="4">
    <source>
        <dbReference type="ARBA" id="ARBA00023002"/>
    </source>
</evidence>
<dbReference type="Gene3D" id="3.90.380.10">
    <property type="entry name" value="Naphthalene 1,2-dioxygenase Alpha Subunit, Chain A, domain 1"/>
    <property type="match status" value="1"/>
</dbReference>
<dbReference type="Gene3D" id="2.102.10.10">
    <property type="entry name" value="Rieske [2Fe-2S] iron-sulphur domain"/>
    <property type="match status" value="1"/>
</dbReference>
<keyword evidence="5" id="KW-0408">Iron</keyword>
<keyword evidence="6" id="KW-0411">Iron-sulfur</keyword>
<evidence type="ECO:0000256" key="1">
    <source>
        <dbReference type="ARBA" id="ARBA00001962"/>
    </source>
</evidence>
<name>A0A7W6C0M9_9SPHN</name>
<evidence type="ECO:0000256" key="6">
    <source>
        <dbReference type="ARBA" id="ARBA00023014"/>
    </source>
</evidence>
<evidence type="ECO:0000313" key="9">
    <source>
        <dbReference type="EMBL" id="MBB3940327.1"/>
    </source>
</evidence>
<dbReference type="AlphaFoldDB" id="A0A7W6C0M9"/>
<evidence type="ECO:0000256" key="2">
    <source>
        <dbReference type="ARBA" id="ARBA00022714"/>
    </source>
</evidence>
<keyword evidence="3" id="KW-0479">Metal-binding</keyword>
<dbReference type="SUPFAM" id="SSF55961">
    <property type="entry name" value="Bet v1-like"/>
    <property type="match status" value="1"/>
</dbReference>
<dbReference type="Pfam" id="PF00355">
    <property type="entry name" value="Rieske"/>
    <property type="match status" value="1"/>
</dbReference>
<comment type="cofactor">
    <cofactor evidence="1">
        <name>Fe cation</name>
        <dbReference type="ChEBI" id="CHEBI:24875"/>
    </cofactor>
</comment>
<dbReference type="SUPFAM" id="SSF50022">
    <property type="entry name" value="ISP domain"/>
    <property type="match status" value="1"/>
</dbReference>
<dbReference type="InterPro" id="IPR017941">
    <property type="entry name" value="Rieske_2Fe-2S"/>
</dbReference>
<comment type="caution">
    <text evidence="9">The sequence shown here is derived from an EMBL/GenBank/DDBJ whole genome shotgun (WGS) entry which is preliminary data.</text>
</comment>
<keyword evidence="9" id="KW-0223">Dioxygenase</keyword>
<gene>
    <name evidence="9" type="ORF">GGR39_001984</name>
</gene>
<keyword evidence="10" id="KW-1185">Reference proteome</keyword>
<dbReference type="Pfam" id="PF00848">
    <property type="entry name" value="Ring_hydroxyl_A"/>
    <property type="match status" value="1"/>
</dbReference>
<dbReference type="CDD" id="cd03469">
    <property type="entry name" value="Rieske_RO_Alpha_N"/>
    <property type="match status" value="1"/>
</dbReference>
<reference evidence="9 10" key="1">
    <citation type="submission" date="2020-08" db="EMBL/GenBank/DDBJ databases">
        <title>Genomic Encyclopedia of Type Strains, Phase IV (KMG-IV): sequencing the most valuable type-strain genomes for metagenomic binning, comparative biology and taxonomic classification.</title>
        <authorList>
            <person name="Goeker M."/>
        </authorList>
    </citation>
    <scope>NUCLEOTIDE SEQUENCE [LARGE SCALE GENOMIC DNA]</scope>
    <source>
        <strain evidence="9 10">DSM 27568</strain>
    </source>
</reference>
<evidence type="ECO:0000256" key="5">
    <source>
        <dbReference type="ARBA" id="ARBA00023004"/>
    </source>
</evidence>
<dbReference type="Proteomes" id="UP000561459">
    <property type="component" value="Unassembled WGS sequence"/>
</dbReference>
<dbReference type="InterPro" id="IPR015879">
    <property type="entry name" value="Ring_hydroxy_dOase_asu_C_dom"/>
</dbReference>